<protein>
    <submittedName>
        <fullName evidence="1">Uncharacterized protein</fullName>
    </submittedName>
</protein>
<accession>A0A438DZ43</accession>
<evidence type="ECO:0000313" key="1">
    <source>
        <dbReference type="EMBL" id="RVW40588.1"/>
    </source>
</evidence>
<name>A0A438DZ43_VITVI</name>
<organism evidence="1 2">
    <name type="scientific">Vitis vinifera</name>
    <name type="common">Grape</name>
    <dbReference type="NCBI Taxonomy" id="29760"/>
    <lineage>
        <taxon>Eukaryota</taxon>
        <taxon>Viridiplantae</taxon>
        <taxon>Streptophyta</taxon>
        <taxon>Embryophyta</taxon>
        <taxon>Tracheophyta</taxon>
        <taxon>Spermatophyta</taxon>
        <taxon>Magnoliopsida</taxon>
        <taxon>eudicotyledons</taxon>
        <taxon>Gunneridae</taxon>
        <taxon>Pentapetalae</taxon>
        <taxon>rosids</taxon>
        <taxon>Vitales</taxon>
        <taxon>Vitaceae</taxon>
        <taxon>Viteae</taxon>
        <taxon>Vitis</taxon>
    </lineage>
</organism>
<dbReference type="AlphaFoldDB" id="A0A438DZ43"/>
<proteinExistence type="predicted"/>
<reference evidence="1 2" key="1">
    <citation type="journal article" date="2018" name="PLoS Genet.">
        <title>Population sequencing reveals clonal diversity and ancestral inbreeding in the grapevine cultivar Chardonnay.</title>
        <authorList>
            <person name="Roach M.J."/>
            <person name="Johnson D.L."/>
            <person name="Bohlmann J."/>
            <person name="van Vuuren H.J."/>
            <person name="Jones S.J."/>
            <person name="Pretorius I.S."/>
            <person name="Schmidt S.A."/>
            <person name="Borneman A.R."/>
        </authorList>
    </citation>
    <scope>NUCLEOTIDE SEQUENCE [LARGE SCALE GENOMIC DNA]</scope>
    <source>
        <strain evidence="2">cv. Chardonnay</strain>
        <tissue evidence="1">Leaf</tissue>
    </source>
</reference>
<gene>
    <name evidence="1" type="ORF">CK203_081506</name>
</gene>
<dbReference type="EMBL" id="QGNW01001457">
    <property type="protein sequence ID" value="RVW40588.1"/>
    <property type="molecule type" value="Genomic_DNA"/>
</dbReference>
<evidence type="ECO:0000313" key="2">
    <source>
        <dbReference type="Proteomes" id="UP000288805"/>
    </source>
</evidence>
<comment type="caution">
    <text evidence="1">The sequence shown here is derived from an EMBL/GenBank/DDBJ whole genome shotgun (WGS) entry which is preliminary data.</text>
</comment>
<sequence length="171" mass="18910">MLVFSMMETATSDIVEANVHGDNSVDTKNEIPKISARLLSELDDQVMTHRGFVADFNFPLGIQAHNPVRLLQHFLLLYLDSNSILFIINAPATLQLLTTGASPQGLVIPIVLYFRMLFFTIGKILQSMVMSTSGSTRFVDGTTQGLMSILEEDFIELDDLVYPLLGIDQSG</sequence>
<dbReference type="Proteomes" id="UP000288805">
    <property type="component" value="Unassembled WGS sequence"/>
</dbReference>